<comment type="caution">
    <text evidence="1">The sequence shown here is derived from an EMBL/GenBank/DDBJ whole genome shotgun (WGS) entry which is preliminary data.</text>
</comment>
<dbReference type="SFLD" id="SFLDS00003">
    <property type="entry name" value="Haloacid_Dehalogenase"/>
    <property type="match status" value="1"/>
</dbReference>
<gene>
    <name evidence="1" type="ORF">D3Z33_03075</name>
</gene>
<dbReference type="EMBL" id="QXXA01000004">
    <property type="protein sequence ID" value="NBI05837.1"/>
    <property type="molecule type" value="Genomic_DNA"/>
</dbReference>
<dbReference type="OrthoDB" id="9802350at2"/>
<dbReference type="Gene3D" id="1.10.150.240">
    <property type="entry name" value="Putative phosphatase, domain 2"/>
    <property type="match status" value="1"/>
</dbReference>
<dbReference type="InterPro" id="IPR036412">
    <property type="entry name" value="HAD-like_sf"/>
</dbReference>
<accession>A0A845QSP5</accession>
<sequence length="231" mass="27400">MKYNIIIFDADMTLFDFEKAEKYALENSISYFNYEYSEKEHLSMYKTHNKAVWNEFEDGKISAQDLKSERFRRFFKETKIKIDPSEFSFKYMDFLKESSFLLKGAKELIEEIHSDFRLVIITNGLSKVQNVRIRNSEIANYFEDIIISEEVGFKKPDSEIFKLTLDRINHTEKEDLIIIGDSLKSDIKGGLNFGIDTLWYNPNNNKNNTEIKPKYEAHDFSEIKKIIYKQK</sequence>
<dbReference type="InterPro" id="IPR023198">
    <property type="entry name" value="PGP-like_dom2"/>
</dbReference>
<dbReference type="NCBIfam" id="TIGR02254">
    <property type="entry name" value="YjjG_YfnB"/>
    <property type="match status" value="1"/>
</dbReference>
<proteinExistence type="predicted"/>
<dbReference type="PANTHER" id="PTHR47478:SF1">
    <property type="entry name" value="PYRIMIDINE 5'-NUCLEOTIDASE YJJG"/>
    <property type="match status" value="1"/>
</dbReference>
<evidence type="ECO:0000313" key="2">
    <source>
        <dbReference type="Proteomes" id="UP000467132"/>
    </source>
</evidence>
<dbReference type="GO" id="GO:0008253">
    <property type="term" value="F:5'-nucleotidase activity"/>
    <property type="evidence" value="ECO:0007669"/>
    <property type="project" value="InterPro"/>
</dbReference>
<dbReference type="PRINTS" id="PR00413">
    <property type="entry name" value="HADHALOGNASE"/>
</dbReference>
<name>A0A845QSP5_9CLOT</name>
<dbReference type="SFLD" id="SFLDG01129">
    <property type="entry name" value="C1.5:_HAD__Beta-PGM__Phosphata"/>
    <property type="match status" value="1"/>
</dbReference>
<dbReference type="InterPro" id="IPR006439">
    <property type="entry name" value="HAD-SF_hydro_IA"/>
</dbReference>
<dbReference type="Gene3D" id="3.40.50.1000">
    <property type="entry name" value="HAD superfamily/HAD-like"/>
    <property type="match status" value="1"/>
</dbReference>
<dbReference type="NCBIfam" id="TIGR01549">
    <property type="entry name" value="HAD-SF-IA-v1"/>
    <property type="match status" value="1"/>
</dbReference>
<dbReference type="Pfam" id="PF13419">
    <property type="entry name" value="HAD_2"/>
    <property type="match status" value="1"/>
</dbReference>
<evidence type="ECO:0000313" key="1">
    <source>
        <dbReference type="EMBL" id="NBI05837.1"/>
    </source>
</evidence>
<dbReference type="InterPro" id="IPR011951">
    <property type="entry name" value="HAD-SF_hydro_IA_YjjG/PynA"/>
</dbReference>
<dbReference type="InterPro" id="IPR041492">
    <property type="entry name" value="HAD_2"/>
</dbReference>
<dbReference type="PANTHER" id="PTHR47478">
    <property type="match status" value="1"/>
</dbReference>
<dbReference type="RefSeq" id="WP_160196325.1">
    <property type="nucleotide sequence ID" value="NZ_QXXA01000004.1"/>
</dbReference>
<dbReference type="AlphaFoldDB" id="A0A845QSP5"/>
<dbReference type="Proteomes" id="UP000467132">
    <property type="component" value="Unassembled WGS sequence"/>
</dbReference>
<dbReference type="InterPro" id="IPR023214">
    <property type="entry name" value="HAD_sf"/>
</dbReference>
<dbReference type="InterPro" id="IPR052550">
    <property type="entry name" value="Pyrimidine_5'-ntase_YjjG"/>
</dbReference>
<dbReference type="SUPFAM" id="SSF56784">
    <property type="entry name" value="HAD-like"/>
    <property type="match status" value="1"/>
</dbReference>
<reference evidence="1 2" key="1">
    <citation type="submission" date="2018-08" db="EMBL/GenBank/DDBJ databases">
        <title>Murine metabolic-syndrome-specific gut microbial biobank.</title>
        <authorList>
            <person name="Liu C."/>
        </authorList>
    </citation>
    <scope>NUCLEOTIDE SEQUENCE [LARGE SCALE GENOMIC DNA]</scope>
    <source>
        <strain evidence="1 2">583</strain>
    </source>
</reference>
<organism evidence="1 2">
    <name type="scientific">Senegalia massiliensis</name>
    <dbReference type="NCBI Taxonomy" id="1720316"/>
    <lineage>
        <taxon>Bacteria</taxon>
        <taxon>Bacillati</taxon>
        <taxon>Bacillota</taxon>
        <taxon>Clostridia</taxon>
        <taxon>Eubacteriales</taxon>
        <taxon>Clostridiaceae</taxon>
        <taxon>Senegalia</taxon>
    </lineage>
</organism>
<dbReference type="NCBIfam" id="NF006976">
    <property type="entry name" value="PRK09449.1"/>
    <property type="match status" value="1"/>
</dbReference>
<keyword evidence="2" id="KW-1185">Reference proteome</keyword>
<protein>
    <submittedName>
        <fullName evidence="1">Noncanonical pyrimidine nucleotidase, YjjG family</fullName>
    </submittedName>
</protein>
<dbReference type="SFLD" id="SFLDG01135">
    <property type="entry name" value="C1.5.6:_HAD__Beta-PGM__Phospha"/>
    <property type="match status" value="1"/>
</dbReference>